<evidence type="ECO:0000256" key="13">
    <source>
        <dbReference type="ARBA" id="ARBA00023319"/>
    </source>
</evidence>
<keyword evidence="4" id="KW-1003">Cell membrane</keyword>
<dbReference type="Gene3D" id="2.60.40.10">
    <property type="entry name" value="Immunoglobulins"/>
    <property type="match status" value="1"/>
</dbReference>
<reference evidence="17 18" key="1">
    <citation type="submission" date="2018-10" db="EMBL/GenBank/DDBJ databases">
        <title>Improved assembly of the deer mouse Peromyscus maniculatus genome.</title>
        <authorList>
            <person name="Lassance J.-M."/>
            <person name="Hoekstra H.E."/>
        </authorList>
    </citation>
    <scope>NUCLEOTIDE SEQUENCE [LARGE SCALE GENOMIC DNA]</scope>
</reference>
<protein>
    <recommendedName>
        <fullName evidence="3">Natural cytotoxicity triggering receptor 3</fullName>
    </recommendedName>
    <alternativeName>
        <fullName evidence="14">Natural killer cell p30-related protein</fullName>
    </alternativeName>
</protein>
<dbReference type="InterPro" id="IPR036179">
    <property type="entry name" value="Ig-like_dom_sf"/>
</dbReference>
<keyword evidence="6" id="KW-0732">Signal</keyword>
<keyword evidence="5 15" id="KW-0812">Transmembrane</keyword>
<keyword evidence="18" id="KW-1185">Reference proteome</keyword>
<evidence type="ECO:0000256" key="1">
    <source>
        <dbReference type="ARBA" id="ARBA00004251"/>
    </source>
</evidence>
<keyword evidence="11" id="KW-0675">Receptor</keyword>
<keyword evidence="8 15" id="KW-1133">Transmembrane helix</keyword>
<dbReference type="SMART" id="SM00409">
    <property type="entry name" value="IG"/>
    <property type="match status" value="1"/>
</dbReference>
<evidence type="ECO:0000313" key="17">
    <source>
        <dbReference type="Ensembl" id="ENSPEMP00000031623.1"/>
    </source>
</evidence>
<proteinExistence type="inferred from homology"/>
<evidence type="ECO:0000256" key="5">
    <source>
        <dbReference type="ARBA" id="ARBA00022692"/>
    </source>
</evidence>
<dbReference type="GO" id="GO:0005886">
    <property type="term" value="C:plasma membrane"/>
    <property type="evidence" value="ECO:0007669"/>
    <property type="project" value="UniProtKB-SubCell"/>
</dbReference>
<feature type="domain" description="Ig-like" evidence="16">
    <location>
        <begin position="32"/>
        <end position="126"/>
    </location>
</feature>
<evidence type="ECO:0000256" key="3">
    <source>
        <dbReference type="ARBA" id="ARBA00019135"/>
    </source>
</evidence>
<accession>A0A8C8UMV2</accession>
<dbReference type="SUPFAM" id="SSF48726">
    <property type="entry name" value="Immunoglobulin"/>
    <property type="match status" value="1"/>
</dbReference>
<dbReference type="GO" id="GO:0045954">
    <property type="term" value="P:positive regulation of natural killer cell mediated cytotoxicity"/>
    <property type="evidence" value="ECO:0007669"/>
    <property type="project" value="Ensembl"/>
</dbReference>
<evidence type="ECO:0000256" key="9">
    <source>
        <dbReference type="ARBA" id="ARBA00023136"/>
    </source>
</evidence>
<keyword evidence="12" id="KW-0325">Glycoprotein</keyword>
<dbReference type="PROSITE" id="PS50835">
    <property type="entry name" value="IG_LIKE"/>
    <property type="match status" value="1"/>
</dbReference>
<evidence type="ECO:0000259" key="16">
    <source>
        <dbReference type="PROSITE" id="PS50835"/>
    </source>
</evidence>
<dbReference type="GO" id="GO:0051132">
    <property type="term" value="P:NK T cell activation"/>
    <property type="evidence" value="ECO:0007669"/>
    <property type="project" value="Ensembl"/>
</dbReference>
<dbReference type="GO" id="GO:0042802">
    <property type="term" value="F:identical protein binding"/>
    <property type="evidence" value="ECO:0007669"/>
    <property type="project" value="Ensembl"/>
</dbReference>
<dbReference type="Ensembl" id="ENSPEMT00000042142.1">
    <property type="protein sequence ID" value="ENSPEMP00000031623.1"/>
    <property type="gene ID" value="ENSPEMG00000030659.1"/>
</dbReference>
<evidence type="ECO:0000256" key="12">
    <source>
        <dbReference type="ARBA" id="ARBA00023180"/>
    </source>
</evidence>
<dbReference type="GO" id="GO:0030101">
    <property type="term" value="P:natural killer cell activation"/>
    <property type="evidence" value="ECO:0007669"/>
    <property type="project" value="Ensembl"/>
</dbReference>
<dbReference type="InterPro" id="IPR013106">
    <property type="entry name" value="Ig_V-set"/>
</dbReference>
<keyword evidence="7" id="KW-0391">Immunity</keyword>
<evidence type="ECO:0000256" key="4">
    <source>
        <dbReference type="ARBA" id="ARBA00022475"/>
    </source>
</evidence>
<comment type="similarity">
    <text evidence="2">Belongs to the natural cytotoxicity receptor (NCR) family.</text>
</comment>
<evidence type="ECO:0000256" key="14">
    <source>
        <dbReference type="ARBA" id="ARBA00032296"/>
    </source>
</evidence>
<dbReference type="PANTHER" id="PTHR47904">
    <property type="entry name" value="NATURAL CYTOTOXICITY TRIGGERING RECEPTOR 3"/>
    <property type="match status" value="1"/>
</dbReference>
<comment type="subcellular location">
    <subcellularLocation>
        <location evidence="1">Cell membrane</location>
        <topology evidence="1">Single-pass type I membrane protein</topology>
    </subcellularLocation>
</comment>
<dbReference type="GO" id="GO:0002429">
    <property type="term" value="P:immune response-activating cell surface receptor signaling pathway"/>
    <property type="evidence" value="ECO:0007669"/>
    <property type="project" value="Ensembl"/>
</dbReference>
<evidence type="ECO:0000256" key="6">
    <source>
        <dbReference type="ARBA" id="ARBA00022729"/>
    </source>
</evidence>
<evidence type="ECO:0000256" key="2">
    <source>
        <dbReference type="ARBA" id="ARBA00006531"/>
    </source>
</evidence>
<feature type="transmembrane region" description="Helical" evidence="15">
    <location>
        <begin position="12"/>
        <end position="35"/>
    </location>
</feature>
<dbReference type="GeneTree" id="ENSGT00390000006603"/>
<evidence type="ECO:0000256" key="15">
    <source>
        <dbReference type="SAM" id="Phobius"/>
    </source>
</evidence>
<dbReference type="Proteomes" id="UP000694547">
    <property type="component" value="Chromosome 21"/>
</dbReference>
<evidence type="ECO:0000256" key="8">
    <source>
        <dbReference type="ARBA" id="ARBA00022989"/>
    </source>
</evidence>
<evidence type="ECO:0000256" key="10">
    <source>
        <dbReference type="ARBA" id="ARBA00023157"/>
    </source>
</evidence>
<dbReference type="PROSITE" id="PS51257">
    <property type="entry name" value="PROKAR_LIPOPROTEIN"/>
    <property type="match status" value="1"/>
</dbReference>
<dbReference type="GO" id="GO:0140375">
    <property type="term" value="F:immune receptor activity"/>
    <property type="evidence" value="ECO:0007669"/>
    <property type="project" value="Ensembl"/>
</dbReference>
<dbReference type="InterPro" id="IPR003599">
    <property type="entry name" value="Ig_sub"/>
</dbReference>
<reference evidence="17" key="2">
    <citation type="submission" date="2025-08" db="UniProtKB">
        <authorList>
            <consortium name="Ensembl"/>
        </authorList>
    </citation>
    <scope>IDENTIFICATION</scope>
</reference>
<dbReference type="InterPro" id="IPR007110">
    <property type="entry name" value="Ig-like_dom"/>
</dbReference>
<dbReference type="Pfam" id="PF07686">
    <property type="entry name" value="V-set"/>
    <property type="match status" value="1"/>
</dbReference>
<organism evidence="17 18">
    <name type="scientific">Peromyscus maniculatus bairdii</name>
    <name type="common">Prairie deer mouse</name>
    <dbReference type="NCBI Taxonomy" id="230844"/>
    <lineage>
        <taxon>Eukaryota</taxon>
        <taxon>Metazoa</taxon>
        <taxon>Chordata</taxon>
        <taxon>Craniata</taxon>
        <taxon>Vertebrata</taxon>
        <taxon>Euteleostomi</taxon>
        <taxon>Mammalia</taxon>
        <taxon>Eutheria</taxon>
        <taxon>Euarchontoglires</taxon>
        <taxon>Glires</taxon>
        <taxon>Rodentia</taxon>
        <taxon>Myomorpha</taxon>
        <taxon>Muroidea</taxon>
        <taxon>Cricetidae</taxon>
        <taxon>Neotominae</taxon>
        <taxon>Peromyscus</taxon>
    </lineage>
</organism>
<keyword evidence="10" id="KW-1015">Disulfide bond</keyword>
<dbReference type="PANTHER" id="PTHR47904:SF1">
    <property type="entry name" value="NATURAL CYTOTOXICITY TRIGGERING RECEPTOR 3"/>
    <property type="match status" value="1"/>
</dbReference>
<reference evidence="17" key="3">
    <citation type="submission" date="2025-09" db="UniProtKB">
        <authorList>
            <consortium name="Ensembl"/>
        </authorList>
    </citation>
    <scope>IDENTIFICATION</scope>
</reference>
<dbReference type="InterPro" id="IPR043226">
    <property type="entry name" value="NCR3"/>
</dbReference>
<evidence type="ECO:0000256" key="11">
    <source>
        <dbReference type="ARBA" id="ARBA00023170"/>
    </source>
</evidence>
<sequence>MRKVGVSSKCFSLWINWIGVLWIFAFFAGSCALWVSQPPEIRAREGTTALLPCSFNASQGTVAIGSVMWYQEKVAPGMEVSNMTPEFGGRVASFAAVSQFTRDHTAELLIQDARSHDTGIYVCRVEVLGLGIGTGNGSRLVVEKEQADHTSLLLRAGFYALSFLSVATGSTLYYQGKCELLSGGIGGRSGRNRVQEELPDCSSEQPLCVSPGPCHVGAHLRQPERSDF</sequence>
<evidence type="ECO:0000313" key="18">
    <source>
        <dbReference type="Proteomes" id="UP000694547"/>
    </source>
</evidence>
<name>A0A8C8UMV2_PERMB</name>
<evidence type="ECO:0000256" key="7">
    <source>
        <dbReference type="ARBA" id="ARBA00022859"/>
    </source>
</evidence>
<dbReference type="AlphaFoldDB" id="A0A8C8UMV2"/>
<dbReference type="InterPro" id="IPR013783">
    <property type="entry name" value="Ig-like_fold"/>
</dbReference>
<keyword evidence="9 15" id="KW-0472">Membrane</keyword>
<keyword evidence="13" id="KW-0393">Immunoglobulin domain</keyword>